<evidence type="ECO:0000259" key="10">
    <source>
        <dbReference type="SMART" id="SM01331"/>
    </source>
</evidence>
<keyword evidence="6" id="KW-0067">ATP-binding</keyword>
<evidence type="ECO:0000256" key="7">
    <source>
        <dbReference type="ARBA" id="ARBA00047899"/>
    </source>
</evidence>
<protein>
    <recommendedName>
        <fullName evidence="1">non-specific serine/threonine protein kinase</fullName>
        <ecNumber evidence="1">2.7.11.1</ecNumber>
    </recommendedName>
</protein>
<accession>A0AAD5TFJ3</accession>
<dbReference type="GO" id="GO:0005737">
    <property type="term" value="C:cytoplasm"/>
    <property type="evidence" value="ECO:0007669"/>
    <property type="project" value="TreeGrafter"/>
</dbReference>
<gene>
    <name evidence="11" type="primary">GSG2</name>
    <name evidence="11" type="ORF">HDU87_008197</name>
</gene>
<dbReference type="InterPro" id="IPR024604">
    <property type="entry name" value="GSG2_C"/>
</dbReference>
<feature type="domain" description="Serine/threonine-protein kinase haspin C-terminal" evidence="10">
    <location>
        <begin position="635"/>
        <end position="735"/>
    </location>
</feature>
<dbReference type="SMART" id="SM01331">
    <property type="entry name" value="DUF3635"/>
    <property type="match status" value="1"/>
</dbReference>
<reference evidence="11" key="1">
    <citation type="submission" date="2020-05" db="EMBL/GenBank/DDBJ databases">
        <title>Phylogenomic resolution of chytrid fungi.</title>
        <authorList>
            <person name="Stajich J.E."/>
            <person name="Amses K."/>
            <person name="Simmons R."/>
            <person name="Seto K."/>
            <person name="Myers J."/>
            <person name="Bonds A."/>
            <person name="Quandt C.A."/>
            <person name="Barry K."/>
            <person name="Liu P."/>
            <person name="Grigoriev I."/>
            <person name="Longcore J.E."/>
            <person name="James T.Y."/>
        </authorList>
    </citation>
    <scope>NUCLEOTIDE SEQUENCE</scope>
    <source>
        <strain evidence="11">JEL0379</strain>
    </source>
</reference>
<comment type="catalytic activity">
    <reaction evidence="8">
        <text>L-seryl-[protein] + ATP = O-phospho-L-seryl-[protein] + ADP + H(+)</text>
        <dbReference type="Rhea" id="RHEA:17989"/>
        <dbReference type="Rhea" id="RHEA-COMP:9863"/>
        <dbReference type="Rhea" id="RHEA-COMP:11604"/>
        <dbReference type="ChEBI" id="CHEBI:15378"/>
        <dbReference type="ChEBI" id="CHEBI:29999"/>
        <dbReference type="ChEBI" id="CHEBI:30616"/>
        <dbReference type="ChEBI" id="CHEBI:83421"/>
        <dbReference type="ChEBI" id="CHEBI:456216"/>
        <dbReference type="EC" id="2.7.11.1"/>
    </reaction>
</comment>
<organism evidence="11 12">
    <name type="scientific">Geranomyces variabilis</name>
    <dbReference type="NCBI Taxonomy" id="109894"/>
    <lineage>
        <taxon>Eukaryota</taxon>
        <taxon>Fungi</taxon>
        <taxon>Fungi incertae sedis</taxon>
        <taxon>Chytridiomycota</taxon>
        <taxon>Chytridiomycota incertae sedis</taxon>
        <taxon>Chytridiomycetes</taxon>
        <taxon>Spizellomycetales</taxon>
        <taxon>Powellomycetaceae</taxon>
        <taxon>Geranomyces</taxon>
    </lineage>
</organism>
<keyword evidence="5 11" id="KW-0418">Kinase</keyword>
<evidence type="ECO:0000256" key="3">
    <source>
        <dbReference type="ARBA" id="ARBA00022679"/>
    </source>
</evidence>
<evidence type="ECO:0000256" key="2">
    <source>
        <dbReference type="ARBA" id="ARBA00022527"/>
    </source>
</evidence>
<comment type="catalytic activity">
    <reaction evidence="7">
        <text>L-threonyl-[protein] + ATP = O-phospho-L-threonyl-[protein] + ADP + H(+)</text>
        <dbReference type="Rhea" id="RHEA:46608"/>
        <dbReference type="Rhea" id="RHEA-COMP:11060"/>
        <dbReference type="Rhea" id="RHEA-COMP:11605"/>
        <dbReference type="ChEBI" id="CHEBI:15378"/>
        <dbReference type="ChEBI" id="CHEBI:30013"/>
        <dbReference type="ChEBI" id="CHEBI:30616"/>
        <dbReference type="ChEBI" id="CHEBI:61977"/>
        <dbReference type="ChEBI" id="CHEBI:456216"/>
        <dbReference type="EC" id="2.7.11.1"/>
    </reaction>
</comment>
<dbReference type="EMBL" id="JADGJQ010000082">
    <property type="protein sequence ID" value="KAJ3171879.1"/>
    <property type="molecule type" value="Genomic_DNA"/>
</dbReference>
<dbReference type="PANTHER" id="PTHR24419">
    <property type="entry name" value="INTERLEUKIN-1 RECEPTOR-ASSOCIATED KINASE"/>
    <property type="match status" value="1"/>
</dbReference>
<feature type="region of interest" description="Disordered" evidence="9">
    <location>
        <begin position="344"/>
        <end position="373"/>
    </location>
</feature>
<keyword evidence="12" id="KW-1185">Reference proteome</keyword>
<feature type="compositionally biased region" description="Basic and acidic residues" evidence="9">
    <location>
        <begin position="47"/>
        <end position="67"/>
    </location>
</feature>
<evidence type="ECO:0000256" key="1">
    <source>
        <dbReference type="ARBA" id="ARBA00012513"/>
    </source>
</evidence>
<evidence type="ECO:0000256" key="4">
    <source>
        <dbReference type="ARBA" id="ARBA00022741"/>
    </source>
</evidence>
<dbReference type="GO" id="GO:0035556">
    <property type="term" value="P:intracellular signal transduction"/>
    <property type="evidence" value="ECO:0007669"/>
    <property type="project" value="TreeGrafter"/>
</dbReference>
<dbReference type="Proteomes" id="UP001212152">
    <property type="component" value="Unassembled WGS sequence"/>
</dbReference>
<feature type="region of interest" description="Disordered" evidence="9">
    <location>
        <begin position="47"/>
        <end position="180"/>
    </location>
</feature>
<dbReference type="Gene3D" id="1.10.510.10">
    <property type="entry name" value="Transferase(Phosphotransferase) domain 1"/>
    <property type="match status" value="1"/>
</dbReference>
<name>A0AAD5TFJ3_9FUNG</name>
<comment type="caution">
    <text evidence="11">The sequence shown here is derived from an EMBL/GenBank/DDBJ whole genome shotgun (WGS) entry which is preliminary data.</text>
</comment>
<evidence type="ECO:0000256" key="6">
    <source>
        <dbReference type="ARBA" id="ARBA00022840"/>
    </source>
</evidence>
<dbReference type="PANTHER" id="PTHR24419:SF18">
    <property type="entry name" value="SERINE_THREONINE-PROTEIN KINASE HASPIN"/>
    <property type="match status" value="1"/>
</dbReference>
<dbReference type="Gene3D" id="3.30.200.20">
    <property type="entry name" value="Phosphorylase Kinase, domain 1"/>
    <property type="match status" value="1"/>
</dbReference>
<evidence type="ECO:0000313" key="11">
    <source>
        <dbReference type="EMBL" id="KAJ3171879.1"/>
    </source>
</evidence>
<feature type="compositionally biased region" description="Basic and acidic residues" evidence="9">
    <location>
        <begin position="97"/>
        <end position="115"/>
    </location>
</feature>
<evidence type="ECO:0000256" key="9">
    <source>
        <dbReference type="SAM" id="MobiDB-lite"/>
    </source>
</evidence>
<dbReference type="GO" id="GO:0005524">
    <property type="term" value="F:ATP binding"/>
    <property type="evidence" value="ECO:0007669"/>
    <property type="project" value="UniProtKB-KW"/>
</dbReference>
<dbReference type="GO" id="GO:0072354">
    <property type="term" value="F:histone H3T3 kinase activity"/>
    <property type="evidence" value="ECO:0007669"/>
    <property type="project" value="TreeGrafter"/>
</dbReference>
<evidence type="ECO:0000256" key="8">
    <source>
        <dbReference type="ARBA" id="ARBA00048679"/>
    </source>
</evidence>
<keyword evidence="2" id="KW-0723">Serine/threonine-protein kinase</keyword>
<evidence type="ECO:0000256" key="5">
    <source>
        <dbReference type="ARBA" id="ARBA00022777"/>
    </source>
</evidence>
<dbReference type="GO" id="GO:0000278">
    <property type="term" value="P:mitotic cell cycle"/>
    <property type="evidence" value="ECO:0007669"/>
    <property type="project" value="TreeGrafter"/>
</dbReference>
<dbReference type="AlphaFoldDB" id="A0AAD5TFJ3"/>
<sequence>MDALPAKKTIRTYGKRTHRVIGRPLQEVQDDAVFRQLAEANVKLELPKPPEAISKEEDRRDVYASRRKDSRRHQRERESPKVQRRGRRARQQASAEPDEHCEKENDGADIARDAEESLTCAPADSEALSHTSPPQKVTRVPASVAERKARATGQPQPVPPSAPTSGGLHDRLPTTPSSDVSLVERKLEAMSLATPNRISRPSSPMETPPARVPMTAPSPLSAASTAGSLFVRMETAAFSMSTPTSLKSSSLTGKLSPALDLELSPIRSVAATSDCERDDLKYDNASDRIETATLMSYEAESPVCVATSDMPHTVSADSKSVLAIKSRIAACTDVLDLLDDAPTMPRRQSALPESLKVERERQSSQDSGGETLVSDRAYLEAPEEPTTDGLSALLDLASQKTPVSFDDFFAGSRVDAKIGEATYSSVFSMTYAYRPSTPAALKIIPFRTATDADGEGEGEDIMPADDVVKELWVTERVGRMEGFVELFGVGVCKGPWPQWLVEIWDAWQEPSENMHPTDMPPDQLYALVVLPNQGKDLEHSTSFTMPQCQSILRQLVCALAAAEESMEFEHRDLHWGNVLVRNVASHNDEELLVSWTVDGKECRVPHCGLRMCIIDYTWSRVRQGQEVTFNPLEDPCLFTGLGKGKRGGDLQFDVYRWIKAETDGRWEEFFPKTNIFWIHYLIDKILTKRMAPIPRSTSKKAREATKSEQKAMTEVCARALHYGSCREMLKRELLAAGRWLSLPDSPNVDGLANELKQLNI</sequence>
<dbReference type="EC" id="2.7.11.1" evidence="1"/>
<keyword evidence="3" id="KW-0808">Transferase</keyword>
<keyword evidence="4" id="KW-0547">Nucleotide-binding</keyword>
<dbReference type="InterPro" id="IPR011009">
    <property type="entry name" value="Kinase-like_dom_sf"/>
</dbReference>
<proteinExistence type="predicted"/>
<dbReference type="Pfam" id="PF12330">
    <property type="entry name" value="Haspin_kinase"/>
    <property type="match status" value="1"/>
</dbReference>
<dbReference type="GO" id="GO:0005634">
    <property type="term" value="C:nucleus"/>
    <property type="evidence" value="ECO:0007669"/>
    <property type="project" value="TreeGrafter"/>
</dbReference>
<evidence type="ECO:0000313" key="12">
    <source>
        <dbReference type="Proteomes" id="UP001212152"/>
    </source>
</evidence>
<dbReference type="SUPFAM" id="SSF56112">
    <property type="entry name" value="Protein kinase-like (PK-like)"/>
    <property type="match status" value="1"/>
</dbReference>